<dbReference type="EMBL" id="CAJOBE010000409">
    <property type="protein sequence ID" value="CAF3636804.1"/>
    <property type="molecule type" value="Genomic_DNA"/>
</dbReference>
<evidence type="ECO:0000313" key="5">
    <source>
        <dbReference type="EMBL" id="CAF3636804.1"/>
    </source>
</evidence>
<feature type="compositionally biased region" description="Basic and acidic residues" evidence="1">
    <location>
        <begin position="197"/>
        <end position="210"/>
    </location>
</feature>
<dbReference type="Proteomes" id="UP000663874">
    <property type="component" value="Unassembled WGS sequence"/>
</dbReference>
<sequence>MSLLLIFLLLLIQLLRTTCNNLSFNNSNCSLSFIIQANYQINQIQTKFPIEFTANYNLTCNIPNLKAYYQIIPLDLLVVGSYEIENISIKSMIELHTKRFYFNIDQPSTIRLCVLSSNDDDNDDDDDDNDYQICRQIHIGINTLYNFWTLPMRVFYILLISTIAPYHILFFLRELWRRGWKTPKISRPVIKRQSISEAKHDTFENEKVNEENMSGDEDEDEDEE</sequence>
<evidence type="ECO:0000256" key="3">
    <source>
        <dbReference type="SAM" id="SignalP"/>
    </source>
</evidence>
<proteinExistence type="predicted"/>
<reference evidence="4" key="1">
    <citation type="submission" date="2021-02" db="EMBL/GenBank/DDBJ databases">
        <authorList>
            <person name="Nowell W R."/>
        </authorList>
    </citation>
    <scope>NUCLEOTIDE SEQUENCE</scope>
</reference>
<feature type="signal peptide" evidence="3">
    <location>
        <begin position="1"/>
        <end position="19"/>
    </location>
</feature>
<name>A0A813WTQ0_9BILA</name>
<keyword evidence="2" id="KW-0472">Membrane</keyword>
<evidence type="ECO:0000256" key="1">
    <source>
        <dbReference type="SAM" id="MobiDB-lite"/>
    </source>
</evidence>
<dbReference type="AlphaFoldDB" id="A0A813WTQ0"/>
<keyword evidence="3" id="KW-0732">Signal</keyword>
<feature type="transmembrane region" description="Helical" evidence="2">
    <location>
        <begin position="154"/>
        <end position="172"/>
    </location>
</feature>
<feature type="compositionally biased region" description="Acidic residues" evidence="1">
    <location>
        <begin position="213"/>
        <end position="224"/>
    </location>
</feature>
<evidence type="ECO:0000313" key="6">
    <source>
        <dbReference type="Proteomes" id="UP000663889"/>
    </source>
</evidence>
<protein>
    <submittedName>
        <fullName evidence="4">Uncharacterized protein</fullName>
    </submittedName>
</protein>
<evidence type="ECO:0000256" key="2">
    <source>
        <dbReference type="SAM" id="Phobius"/>
    </source>
</evidence>
<keyword evidence="2" id="KW-0812">Transmembrane</keyword>
<accession>A0A813WTQ0</accession>
<feature type="chain" id="PRO_5036409557" evidence="3">
    <location>
        <begin position="20"/>
        <end position="224"/>
    </location>
</feature>
<organism evidence="4 6">
    <name type="scientific">Rotaria sordida</name>
    <dbReference type="NCBI Taxonomy" id="392033"/>
    <lineage>
        <taxon>Eukaryota</taxon>
        <taxon>Metazoa</taxon>
        <taxon>Spiralia</taxon>
        <taxon>Gnathifera</taxon>
        <taxon>Rotifera</taxon>
        <taxon>Eurotatoria</taxon>
        <taxon>Bdelloidea</taxon>
        <taxon>Philodinida</taxon>
        <taxon>Philodinidae</taxon>
        <taxon>Rotaria</taxon>
    </lineage>
</organism>
<comment type="caution">
    <text evidence="4">The sequence shown here is derived from an EMBL/GenBank/DDBJ whole genome shotgun (WGS) entry which is preliminary data.</text>
</comment>
<dbReference type="EMBL" id="CAJNOU010000096">
    <property type="protein sequence ID" value="CAF0862001.1"/>
    <property type="molecule type" value="Genomic_DNA"/>
</dbReference>
<keyword evidence="2" id="KW-1133">Transmembrane helix</keyword>
<feature type="region of interest" description="Disordered" evidence="1">
    <location>
        <begin position="197"/>
        <end position="224"/>
    </location>
</feature>
<dbReference type="Proteomes" id="UP000663889">
    <property type="component" value="Unassembled WGS sequence"/>
</dbReference>
<gene>
    <name evidence="5" type="ORF">FNK824_LOCUS5220</name>
    <name evidence="4" type="ORF">SEV965_LOCUS3668</name>
</gene>
<evidence type="ECO:0000313" key="4">
    <source>
        <dbReference type="EMBL" id="CAF0862001.1"/>
    </source>
</evidence>